<dbReference type="GO" id="GO:0042110">
    <property type="term" value="P:T cell activation"/>
    <property type="evidence" value="ECO:0007669"/>
    <property type="project" value="TreeGrafter"/>
</dbReference>
<dbReference type="Ensembl" id="ENSPEMT00000011483.2">
    <property type="protein sequence ID" value="ENSPEMP00000007344.1"/>
    <property type="gene ID" value="ENSPEMG00000009321.2"/>
</dbReference>
<keyword evidence="3 5" id="KW-0472">Membrane</keyword>
<dbReference type="InterPro" id="IPR015631">
    <property type="entry name" value="CD2/SLAM_rcpt"/>
</dbReference>
<feature type="transmembrane region" description="Helical" evidence="5">
    <location>
        <begin position="232"/>
        <end position="253"/>
    </location>
</feature>
<reference evidence="8" key="2">
    <citation type="submission" date="2025-08" db="UniProtKB">
        <authorList>
            <consortium name="Ensembl"/>
        </authorList>
    </citation>
    <scope>IDENTIFICATION</scope>
</reference>
<reference evidence="8 9" key="1">
    <citation type="submission" date="2018-10" db="EMBL/GenBank/DDBJ databases">
        <title>Improved assembly of the deer mouse Peromyscus maniculatus genome.</title>
        <authorList>
            <person name="Lassance J.-M."/>
            <person name="Hoekstra H.E."/>
        </authorList>
    </citation>
    <scope>NUCLEOTIDE SEQUENCE [LARGE SCALE GENOMIC DNA]</scope>
</reference>
<dbReference type="SUPFAM" id="SSF48726">
    <property type="entry name" value="Immunoglobulin"/>
    <property type="match status" value="1"/>
</dbReference>
<dbReference type="Pfam" id="PF07686">
    <property type="entry name" value="V-set"/>
    <property type="match status" value="1"/>
</dbReference>
<dbReference type="GeneTree" id="ENSGT01030000234540"/>
<gene>
    <name evidence="8" type="primary">Slamf9</name>
</gene>
<evidence type="ECO:0000256" key="4">
    <source>
        <dbReference type="ARBA" id="ARBA00023180"/>
    </source>
</evidence>
<name>A0A6I9M5C2_PERMB</name>
<accession>A0A6I9M5C2</accession>
<dbReference type="RefSeq" id="XP_006990636.1">
    <property type="nucleotide sequence ID" value="XM_006990574.4"/>
</dbReference>
<dbReference type="GeneID" id="102902838"/>
<sequence length="285" mass="31823">MGAFLWSLLLLLREAKGFSGDEEDPEEVIAVLQESIILSLEIPSSEEVKDIIWSSRKNLAVVAPGEEGQPANITVMDPRYRGRVGIPESSYSLRISNLTWEDSDFYQAKVNLKTSQLSITKSYNLHVYRRLSRPHITVNFKISEEGACNISLRCSVERADMDVTYSWLSSQDSTDTPHEGSVVSTSWRPGDEALSYTCRVSNPVSYSTSRLIPVGSFCAEPGYSEKSSVFCLLAKGLLLLLLLVILAVGLCVFRAQKNYEMARVRKLKRNRIKLRKKGKPGPSPV</sequence>
<organism evidence="8 9">
    <name type="scientific">Peromyscus maniculatus bairdii</name>
    <name type="common">Prairie deer mouse</name>
    <dbReference type="NCBI Taxonomy" id="230844"/>
    <lineage>
        <taxon>Eukaryota</taxon>
        <taxon>Metazoa</taxon>
        <taxon>Chordata</taxon>
        <taxon>Craniata</taxon>
        <taxon>Vertebrata</taxon>
        <taxon>Euteleostomi</taxon>
        <taxon>Mammalia</taxon>
        <taxon>Eutheria</taxon>
        <taxon>Euarchontoglires</taxon>
        <taxon>Glires</taxon>
        <taxon>Rodentia</taxon>
        <taxon>Myomorpha</taxon>
        <taxon>Muroidea</taxon>
        <taxon>Cricetidae</taxon>
        <taxon>Neotominae</taxon>
        <taxon>Peromyscus</taxon>
    </lineage>
</organism>
<evidence type="ECO:0000259" key="7">
    <source>
        <dbReference type="PROSITE" id="PS50835"/>
    </source>
</evidence>
<dbReference type="CTD" id="89886"/>
<protein>
    <submittedName>
        <fullName evidence="8">SLAM family member 9</fullName>
    </submittedName>
</protein>
<evidence type="ECO:0000313" key="9">
    <source>
        <dbReference type="Proteomes" id="UP000694547"/>
    </source>
</evidence>
<dbReference type="InterPro" id="IPR036179">
    <property type="entry name" value="Ig-like_dom_sf"/>
</dbReference>
<comment type="subcellular location">
    <subcellularLocation>
        <location evidence="1">Membrane</location>
    </subcellularLocation>
</comment>
<feature type="signal peptide" evidence="6">
    <location>
        <begin position="1"/>
        <end position="17"/>
    </location>
</feature>
<dbReference type="OrthoDB" id="9427418at2759"/>
<keyword evidence="9" id="KW-1185">Reference proteome</keyword>
<keyword evidence="5" id="KW-0812">Transmembrane</keyword>
<dbReference type="Gene3D" id="2.60.40.10">
    <property type="entry name" value="Immunoglobulins"/>
    <property type="match status" value="2"/>
</dbReference>
<feature type="chain" id="PRO_5044635760" evidence="6">
    <location>
        <begin position="18"/>
        <end position="285"/>
    </location>
</feature>
<keyword evidence="2 6" id="KW-0732">Signal</keyword>
<evidence type="ECO:0000256" key="6">
    <source>
        <dbReference type="SAM" id="SignalP"/>
    </source>
</evidence>
<feature type="domain" description="Ig-like" evidence="7">
    <location>
        <begin position="134"/>
        <end position="209"/>
    </location>
</feature>
<dbReference type="PANTHER" id="PTHR12080">
    <property type="entry name" value="SIGNALING LYMPHOCYTIC ACTIVATION MOLECULE"/>
    <property type="match status" value="1"/>
</dbReference>
<dbReference type="PANTHER" id="PTHR12080:SF18">
    <property type="entry name" value="SLAM FAMILY MEMBER 9"/>
    <property type="match status" value="1"/>
</dbReference>
<dbReference type="InterPro" id="IPR013783">
    <property type="entry name" value="Ig-like_fold"/>
</dbReference>
<evidence type="ECO:0000313" key="8">
    <source>
        <dbReference type="Ensembl" id="ENSPEMP00000007344.1"/>
    </source>
</evidence>
<dbReference type="InterPro" id="IPR013106">
    <property type="entry name" value="Ig_V-set"/>
</dbReference>
<dbReference type="Proteomes" id="UP000694547">
    <property type="component" value="Chromosome 11"/>
</dbReference>
<dbReference type="GO" id="GO:0009897">
    <property type="term" value="C:external side of plasma membrane"/>
    <property type="evidence" value="ECO:0007669"/>
    <property type="project" value="TreeGrafter"/>
</dbReference>
<evidence type="ECO:0000256" key="3">
    <source>
        <dbReference type="ARBA" id="ARBA00023136"/>
    </source>
</evidence>
<reference evidence="8" key="3">
    <citation type="submission" date="2025-09" db="UniProtKB">
        <authorList>
            <consortium name="Ensembl"/>
        </authorList>
    </citation>
    <scope>IDENTIFICATION</scope>
</reference>
<keyword evidence="5" id="KW-1133">Transmembrane helix</keyword>
<evidence type="ECO:0000256" key="2">
    <source>
        <dbReference type="ARBA" id="ARBA00022729"/>
    </source>
</evidence>
<evidence type="ECO:0000256" key="1">
    <source>
        <dbReference type="ARBA" id="ARBA00004370"/>
    </source>
</evidence>
<dbReference type="PROSITE" id="PS50835">
    <property type="entry name" value="IG_LIKE"/>
    <property type="match status" value="1"/>
</dbReference>
<proteinExistence type="predicted"/>
<dbReference type="InterPro" id="IPR007110">
    <property type="entry name" value="Ig-like_dom"/>
</dbReference>
<dbReference type="CDD" id="cd16842">
    <property type="entry name" value="Ig_SLAM-like_N"/>
    <property type="match status" value="1"/>
</dbReference>
<evidence type="ECO:0000256" key="5">
    <source>
        <dbReference type="SAM" id="Phobius"/>
    </source>
</evidence>
<keyword evidence="4" id="KW-0325">Glycoprotein</keyword>
<dbReference type="AlphaFoldDB" id="A0A6I9M5C2"/>